<name>A0ACB7NX66_9PEZI</name>
<protein>
    <submittedName>
        <fullName evidence="1">Uncharacterized protein</fullName>
    </submittedName>
</protein>
<accession>A0ACB7NX66</accession>
<keyword evidence="2" id="KW-1185">Reference proteome</keyword>
<sequence>MIHPPTQRWCFVIAHLTTMANIDRAQSIYNHTQPQWVYETSVSCTSLSCHPSTVNRFAATCLHQNKNTCQNGLHNYLSLFEGTSYNQVLVTFGMARAVSCPNRSPTLHELSSSSFPPHHSEARTLFHKQHLRTRLPHTTISTRKYGIPSALP</sequence>
<evidence type="ECO:0000313" key="1">
    <source>
        <dbReference type="EMBL" id="KAH6622751.1"/>
    </source>
</evidence>
<gene>
    <name evidence="1" type="ORF">F5144DRAFT_337576</name>
</gene>
<proteinExistence type="predicted"/>
<dbReference type="EMBL" id="JAGIZQ010000006">
    <property type="protein sequence ID" value="KAH6622751.1"/>
    <property type="molecule type" value="Genomic_DNA"/>
</dbReference>
<evidence type="ECO:0000313" key="2">
    <source>
        <dbReference type="Proteomes" id="UP000724584"/>
    </source>
</evidence>
<dbReference type="Proteomes" id="UP000724584">
    <property type="component" value="Unassembled WGS sequence"/>
</dbReference>
<comment type="caution">
    <text evidence="1">The sequence shown here is derived from an EMBL/GenBank/DDBJ whole genome shotgun (WGS) entry which is preliminary data.</text>
</comment>
<organism evidence="1 2">
    <name type="scientific">Chaetomium tenue</name>
    <dbReference type="NCBI Taxonomy" id="1854479"/>
    <lineage>
        <taxon>Eukaryota</taxon>
        <taxon>Fungi</taxon>
        <taxon>Dikarya</taxon>
        <taxon>Ascomycota</taxon>
        <taxon>Pezizomycotina</taxon>
        <taxon>Sordariomycetes</taxon>
        <taxon>Sordariomycetidae</taxon>
        <taxon>Sordariales</taxon>
        <taxon>Chaetomiaceae</taxon>
        <taxon>Chaetomium</taxon>
    </lineage>
</organism>
<reference evidence="1 2" key="1">
    <citation type="journal article" date="2021" name="Nat. Commun.">
        <title>Genetic determinants of endophytism in the Arabidopsis root mycobiome.</title>
        <authorList>
            <person name="Mesny F."/>
            <person name="Miyauchi S."/>
            <person name="Thiergart T."/>
            <person name="Pickel B."/>
            <person name="Atanasova L."/>
            <person name="Karlsson M."/>
            <person name="Huettel B."/>
            <person name="Barry K.W."/>
            <person name="Haridas S."/>
            <person name="Chen C."/>
            <person name="Bauer D."/>
            <person name="Andreopoulos W."/>
            <person name="Pangilinan J."/>
            <person name="LaButti K."/>
            <person name="Riley R."/>
            <person name="Lipzen A."/>
            <person name="Clum A."/>
            <person name="Drula E."/>
            <person name="Henrissat B."/>
            <person name="Kohler A."/>
            <person name="Grigoriev I.V."/>
            <person name="Martin F.M."/>
            <person name="Hacquard S."/>
        </authorList>
    </citation>
    <scope>NUCLEOTIDE SEQUENCE [LARGE SCALE GENOMIC DNA]</scope>
    <source>
        <strain evidence="1 2">MPI-SDFR-AT-0079</strain>
    </source>
</reference>